<dbReference type="InterPro" id="IPR015943">
    <property type="entry name" value="WD40/YVTN_repeat-like_dom_sf"/>
</dbReference>
<reference evidence="4 5" key="1">
    <citation type="journal article" date="2015" name="Nature">
        <title>rRNA introns, odd ribosomes, and small enigmatic genomes across a large radiation of phyla.</title>
        <authorList>
            <person name="Brown C.T."/>
            <person name="Hug L.A."/>
            <person name="Thomas B.C."/>
            <person name="Sharon I."/>
            <person name="Castelle C.J."/>
            <person name="Singh A."/>
            <person name="Wilkins M.J."/>
            <person name="Williams K.H."/>
            <person name="Banfield J.F."/>
        </authorList>
    </citation>
    <scope>NUCLEOTIDE SEQUENCE [LARGE SCALE GENOMIC DNA]</scope>
</reference>
<dbReference type="PANTHER" id="PTHR43739">
    <property type="entry name" value="XYLOGLUCANASE (EUROFUNG)"/>
    <property type="match status" value="1"/>
</dbReference>
<dbReference type="AlphaFoldDB" id="A0A0G1BCX0"/>
<comment type="caution">
    <text evidence="4">The sequence shown here is derived from an EMBL/GenBank/DDBJ whole genome shotgun (WGS) entry which is preliminary data.</text>
</comment>
<evidence type="ECO:0000313" key="4">
    <source>
        <dbReference type="EMBL" id="KKS71034.1"/>
    </source>
</evidence>
<dbReference type="PROSITE" id="PS51257">
    <property type="entry name" value="PROKAR_LIPOPROTEIN"/>
    <property type="match status" value="1"/>
</dbReference>
<dbReference type="Proteomes" id="UP000033867">
    <property type="component" value="Unassembled WGS sequence"/>
</dbReference>
<evidence type="ECO:0000256" key="1">
    <source>
        <dbReference type="ARBA" id="ARBA00022737"/>
    </source>
</evidence>
<dbReference type="Gene3D" id="2.130.10.10">
    <property type="entry name" value="YVTN repeat-like/Quinoprotein amine dehydrogenase"/>
    <property type="match status" value="2"/>
</dbReference>
<name>A0A0G1BCX0_9BACT</name>
<dbReference type="Pfam" id="PF15902">
    <property type="entry name" value="Sortilin-Vps10"/>
    <property type="match status" value="1"/>
</dbReference>
<feature type="signal peptide" evidence="2">
    <location>
        <begin position="1"/>
        <end position="21"/>
    </location>
</feature>
<protein>
    <recommendedName>
        <fullName evidence="3">Sortilin N-terminal domain-containing protein</fullName>
    </recommendedName>
</protein>
<dbReference type="GO" id="GO:0010411">
    <property type="term" value="P:xyloglucan metabolic process"/>
    <property type="evidence" value="ECO:0007669"/>
    <property type="project" value="TreeGrafter"/>
</dbReference>
<evidence type="ECO:0000313" key="5">
    <source>
        <dbReference type="Proteomes" id="UP000033867"/>
    </source>
</evidence>
<evidence type="ECO:0000256" key="2">
    <source>
        <dbReference type="SAM" id="SignalP"/>
    </source>
</evidence>
<dbReference type="InterPro" id="IPR031778">
    <property type="entry name" value="Sortilin_N"/>
</dbReference>
<dbReference type="InterPro" id="IPR052025">
    <property type="entry name" value="Xyloglucanase_GH74"/>
</dbReference>
<keyword evidence="2" id="KW-0732">Signal</keyword>
<proteinExistence type="predicted"/>
<accession>A0A0G1BCX0</accession>
<dbReference type="SUPFAM" id="SSF110296">
    <property type="entry name" value="Oligoxyloglucan reducing end-specific cellobiohydrolase"/>
    <property type="match status" value="1"/>
</dbReference>
<feature type="chain" id="PRO_5002536094" description="Sortilin N-terminal domain-containing protein" evidence="2">
    <location>
        <begin position="22"/>
        <end position="364"/>
    </location>
</feature>
<dbReference type="EMBL" id="LCEK01000037">
    <property type="protein sequence ID" value="KKS71034.1"/>
    <property type="molecule type" value="Genomic_DNA"/>
</dbReference>
<dbReference type="PANTHER" id="PTHR43739:SF5">
    <property type="entry name" value="EXO-ALPHA-SIALIDASE"/>
    <property type="match status" value="1"/>
</dbReference>
<organism evidence="4 5">
    <name type="scientific">Candidatus Magasanikbacteria bacterium GW2011_GWE2_42_7</name>
    <dbReference type="NCBI Taxonomy" id="1619052"/>
    <lineage>
        <taxon>Bacteria</taxon>
        <taxon>Candidatus Magasanikiibacteriota</taxon>
    </lineage>
</organism>
<evidence type="ECO:0000259" key="3">
    <source>
        <dbReference type="Pfam" id="PF15902"/>
    </source>
</evidence>
<sequence>MRVFSKIATPIFALSSLLFMGAGCIGPSTSGDTLQTSGTAGIYISSDKGEAWQPLVSYPTVSGVQSLAGVSVYRIIPDPHDSHTLYWLSRTHGMFLTNDDGKSWQQVKSPLSSGFVYDLTIHPEDPCTLFATNGTFVYKSEDCTRTWKEVYRESRADVSIRTLEFHQFAPFQMLAGMSNGDLLTSNDFGSSWTLAKRLGNSIVEIVSDPYQANRLYLATRSSGLYRSDDGGTEWVSLSAGLQTYTGALEYHGMTLHPSTAGTLYWISTYGILMSQDAGEKWTPMSLITPPGSVQIYSFGIGPKTDTELYYTATINSRSTFYRSIDGGKSWITRRLPTGQIPTALYIPPEHVDWVYLGFTIPAAE</sequence>
<keyword evidence="1" id="KW-0677">Repeat</keyword>
<feature type="domain" description="Sortilin N-terminal" evidence="3">
    <location>
        <begin position="42"/>
        <end position="152"/>
    </location>
</feature>
<gene>
    <name evidence="4" type="ORF">UV42_C0037G0009</name>
</gene>